<dbReference type="InterPro" id="IPR002197">
    <property type="entry name" value="HTH_Fis"/>
</dbReference>
<dbReference type="InterPro" id="IPR001789">
    <property type="entry name" value="Sig_transdc_resp-reg_receiver"/>
</dbReference>
<dbReference type="Pfam" id="PF00158">
    <property type="entry name" value="Sigma54_activat"/>
    <property type="match status" value="1"/>
</dbReference>
<dbReference type="PROSITE" id="PS00676">
    <property type="entry name" value="SIGMA54_INTERACT_2"/>
    <property type="match status" value="1"/>
</dbReference>
<evidence type="ECO:0000256" key="7">
    <source>
        <dbReference type="ARBA" id="ARBA00023015"/>
    </source>
</evidence>
<gene>
    <name evidence="15" type="ORF">CAP_5461</name>
</gene>
<dbReference type="PANTHER" id="PTHR32071:SF113">
    <property type="entry name" value="ALGINATE BIOSYNTHESIS TRANSCRIPTIONAL REGULATORY PROTEIN ALGB"/>
    <property type="match status" value="1"/>
</dbReference>
<evidence type="ECO:0000256" key="8">
    <source>
        <dbReference type="ARBA" id="ARBA00023125"/>
    </source>
</evidence>
<evidence type="ECO:0000313" key="16">
    <source>
        <dbReference type="Proteomes" id="UP000019678"/>
    </source>
</evidence>
<evidence type="ECO:0000259" key="14">
    <source>
        <dbReference type="PROSITE" id="PS50110"/>
    </source>
</evidence>
<dbReference type="EMBL" id="ASRX01000045">
    <property type="protein sequence ID" value="EYF03477.1"/>
    <property type="molecule type" value="Genomic_DNA"/>
</dbReference>
<dbReference type="RefSeq" id="WP_044245864.1">
    <property type="nucleotide sequence ID" value="NZ_ASRX01000045.1"/>
</dbReference>
<dbReference type="PROSITE" id="PS50045">
    <property type="entry name" value="SIGMA54_INTERACT_4"/>
    <property type="match status" value="1"/>
</dbReference>
<dbReference type="Pfam" id="PF25601">
    <property type="entry name" value="AAA_lid_14"/>
    <property type="match status" value="1"/>
</dbReference>
<dbReference type="InterPro" id="IPR003593">
    <property type="entry name" value="AAA+_ATPase"/>
</dbReference>
<dbReference type="OrthoDB" id="9814761at2"/>
<keyword evidence="4" id="KW-0547">Nucleotide-binding</keyword>
<feature type="compositionally biased region" description="Gly residues" evidence="12">
    <location>
        <begin position="422"/>
        <end position="434"/>
    </location>
</feature>
<evidence type="ECO:0000256" key="5">
    <source>
        <dbReference type="ARBA" id="ARBA00022840"/>
    </source>
</evidence>
<evidence type="ECO:0000256" key="12">
    <source>
        <dbReference type="SAM" id="MobiDB-lite"/>
    </source>
</evidence>
<proteinExistence type="predicted"/>
<feature type="region of interest" description="Disordered" evidence="12">
    <location>
        <begin position="409"/>
        <end position="443"/>
    </location>
</feature>
<feature type="modified residue" description="4-aspartylphosphate" evidence="11">
    <location>
        <position position="56"/>
    </location>
</feature>
<evidence type="ECO:0000256" key="3">
    <source>
        <dbReference type="ARBA" id="ARBA00022553"/>
    </source>
</evidence>
<evidence type="ECO:0000256" key="1">
    <source>
        <dbReference type="ARBA" id="ARBA00004496"/>
    </source>
</evidence>
<dbReference type="GO" id="GO:0006355">
    <property type="term" value="P:regulation of DNA-templated transcription"/>
    <property type="evidence" value="ECO:0007669"/>
    <property type="project" value="InterPro"/>
</dbReference>
<dbReference type="AlphaFoldDB" id="A0A017T3B6"/>
<dbReference type="Proteomes" id="UP000019678">
    <property type="component" value="Unassembled WGS sequence"/>
</dbReference>
<comment type="caution">
    <text evidence="15">The sequence shown here is derived from an EMBL/GenBank/DDBJ whole genome shotgun (WGS) entry which is preliminary data.</text>
</comment>
<evidence type="ECO:0000256" key="11">
    <source>
        <dbReference type="PROSITE-ProRule" id="PRU00169"/>
    </source>
</evidence>
<dbReference type="InterPro" id="IPR027417">
    <property type="entry name" value="P-loop_NTPase"/>
</dbReference>
<evidence type="ECO:0000256" key="4">
    <source>
        <dbReference type="ARBA" id="ARBA00022741"/>
    </source>
</evidence>
<dbReference type="FunFam" id="3.40.50.2300:FF:000018">
    <property type="entry name" value="DNA-binding transcriptional regulator NtrC"/>
    <property type="match status" value="1"/>
</dbReference>
<keyword evidence="10" id="KW-0804">Transcription</keyword>
<dbReference type="InterPro" id="IPR011006">
    <property type="entry name" value="CheY-like_superfamily"/>
</dbReference>
<dbReference type="SMART" id="SM00448">
    <property type="entry name" value="REC"/>
    <property type="match status" value="1"/>
</dbReference>
<dbReference type="PANTHER" id="PTHR32071">
    <property type="entry name" value="TRANSCRIPTIONAL REGULATORY PROTEIN"/>
    <property type="match status" value="1"/>
</dbReference>
<dbReference type="InterPro" id="IPR002078">
    <property type="entry name" value="Sigma_54_int"/>
</dbReference>
<feature type="domain" description="Sigma-54 factor interaction" evidence="13">
    <location>
        <begin position="152"/>
        <end position="381"/>
    </location>
</feature>
<dbReference type="InterPro" id="IPR025944">
    <property type="entry name" value="Sigma_54_int_dom_CS"/>
</dbReference>
<dbReference type="FunFam" id="1.10.8.60:FF:000014">
    <property type="entry name" value="DNA-binding transcriptional regulator NtrC"/>
    <property type="match status" value="1"/>
</dbReference>
<dbReference type="Pfam" id="PF00072">
    <property type="entry name" value="Response_reg"/>
    <property type="match status" value="1"/>
</dbReference>
<dbReference type="SUPFAM" id="SSF52540">
    <property type="entry name" value="P-loop containing nucleoside triphosphate hydrolases"/>
    <property type="match status" value="1"/>
</dbReference>
<dbReference type="FunFam" id="3.40.50.300:FF:000006">
    <property type="entry name" value="DNA-binding transcriptional regulator NtrC"/>
    <property type="match status" value="1"/>
</dbReference>
<dbReference type="Gene3D" id="1.10.10.60">
    <property type="entry name" value="Homeodomain-like"/>
    <property type="match status" value="1"/>
</dbReference>
<keyword evidence="3 11" id="KW-0597">Phosphoprotein</keyword>
<dbReference type="GO" id="GO:0005737">
    <property type="term" value="C:cytoplasm"/>
    <property type="evidence" value="ECO:0007669"/>
    <property type="project" value="UniProtKB-SubCell"/>
</dbReference>
<dbReference type="PROSITE" id="PS50110">
    <property type="entry name" value="RESPONSE_REGULATORY"/>
    <property type="match status" value="1"/>
</dbReference>
<dbReference type="PROSITE" id="PS00675">
    <property type="entry name" value="SIGMA54_INTERACT_1"/>
    <property type="match status" value="1"/>
</dbReference>
<dbReference type="PRINTS" id="PR01590">
    <property type="entry name" value="HTHFIS"/>
</dbReference>
<keyword evidence="16" id="KW-1185">Reference proteome</keyword>
<feature type="compositionally biased region" description="Low complexity" evidence="12">
    <location>
        <begin position="409"/>
        <end position="421"/>
    </location>
</feature>
<dbReference type="GO" id="GO:0043565">
    <property type="term" value="F:sequence-specific DNA binding"/>
    <property type="evidence" value="ECO:0007669"/>
    <property type="project" value="InterPro"/>
</dbReference>
<dbReference type="GO" id="GO:0005524">
    <property type="term" value="F:ATP binding"/>
    <property type="evidence" value="ECO:0007669"/>
    <property type="project" value="UniProtKB-KW"/>
</dbReference>
<dbReference type="CDD" id="cd00009">
    <property type="entry name" value="AAA"/>
    <property type="match status" value="1"/>
</dbReference>
<dbReference type="InterPro" id="IPR025943">
    <property type="entry name" value="Sigma_54_int_dom_ATP-bd_2"/>
</dbReference>
<dbReference type="Gene3D" id="1.10.8.60">
    <property type="match status" value="1"/>
</dbReference>
<evidence type="ECO:0000256" key="9">
    <source>
        <dbReference type="ARBA" id="ARBA00023159"/>
    </source>
</evidence>
<keyword evidence="2" id="KW-0963">Cytoplasm</keyword>
<dbReference type="GO" id="GO:0000160">
    <property type="term" value="P:phosphorelay signal transduction system"/>
    <property type="evidence" value="ECO:0007669"/>
    <property type="project" value="UniProtKB-KW"/>
</dbReference>
<evidence type="ECO:0000256" key="10">
    <source>
        <dbReference type="ARBA" id="ARBA00023163"/>
    </source>
</evidence>
<reference evidence="15 16" key="1">
    <citation type="submission" date="2013-05" db="EMBL/GenBank/DDBJ databases">
        <title>Genome assembly of Chondromyces apiculatus DSM 436.</title>
        <authorList>
            <person name="Sharma G."/>
            <person name="Khatri I."/>
            <person name="Kaur C."/>
            <person name="Mayilraj S."/>
            <person name="Subramanian S."/>
        </authorList>
    </citation>
    <scope>NUCLEOTIDE SEQUENCE [LARGE SCALE GENOMIC DNA]</scope>
    <source>
        <strain evidence="15 16">DSM 436</strain>
    </source>
</reference>
<dbReference type="SMART" id="SM00382">
    <property type="entry name" value="AAA"/>
    <property type="match status" value="1"/>
</dbReference>
<dbReference type="Gene3D" id="3.40.50.2300">
    <property type="match status" value="1"/>
</dbReference>
<keyword evidence="8" id="KW-0238">DNA-binding</keyword>
<keyword evidence="9" id="KW-0010">Activator</keyword>
<dbReference type="SUPFAM" id="SSF52172">
    <property type="entry name" value="CheY-like"/>
    <property type="match status" value="1"/>
</dbReference>
<dbReference type="STRING" id="1192034.CAP_5461"/>
<dbReference type="Pfam" id="PF02954">
    <property type="entry name" value="HTH_8"/>
    <property type="match status" value="1"/>
</dbReference>
<dbReference type="PROSITE" id="PS00688">
    <property type="entry name" value="SIGMA54_INTERACT_3"/>
    <property type="match status" value="1"/>
</dbReference>
<comment type="subcellular location">
    <subcellularLocation>
        <location evidence="1">Cytoplasm</location>
    </subcellularLocation>
</comment>
<sequence>MLPEKKQILVVDDEANLRRVLAAQLSRDGYEVHTAEDGEAGLAFLKEHHIDLVLTDLRMPKVDGMDLLRASLRDDPSRPVVMITAYGTVDNAVEALKTGAFDYITKPADQDEVRMVVKKALRTRDLERADATRDTRDLSTLATRPELTRFGIIGESQAIQDLYAILERVADTPTTVLIAGESGTGKELVARALHDNSSRRERPFIKVNCAAIPKDLMESELFGYERGAFTGAVGSKPGRFELASGGTLFLDEIGEIPNEMQVKLLRVLQESEFERVGGIKTIRVDVRLVAATNRDLKREIAAGTFREDLFYRLNVVPITLPALRERKSDIPHLAAHFIAKFNARLKKNVEGIEGETLERLTSYEWPGNIRELENVIERAVLFADGARLRVEDLPEDVRIGRPQAAVSAALSPAGAAQDAGSQGNGPDSGSGAAAGGSPDKRGTEGLKEQVKAAMSKLERDLIERALQQTGGNVTHAARLLKISRKGLQLKMKELNLRERDPD</sequence>
<dbReference type="Gene3D" id="3.40.50.300">
    <property type="entry name" value="P-loop containing nucleotide triphosphate hydrolases"/>
    <property type="match status" value="1"/>
</dbReference>
<keyword evidence="5" id="KW-0067">ATP-binding</keyword>
<evidence type="ECO:0000256" key="6">
    <source>
        <dbReference type="ARBA" id="ARBA00023012"/>
    </source>
</evidence>
<dbReference type="InterPro" id="IPR058031">
    <property type="entry name" value="AAA_lid_NorR"/>
</dbReference>
<name>A0A017T3B6_9BACT</name>
<organism evidence="15 16">
    <name type="scientific">Chondromyces apiculatus DSM 436</name>
    <dbReference type="NCBI Taxonomy" id="1192034"/>
    <lineage>
        <taxon>Bacteria</taxon>
        <taxon>Pseudomonadati</taxon>
        <taxon>Myxococcota</taxon>
        <taxon>Polyangia</taxon>
        <taxon>Polyangiales</taxon>
        <taxon>Polyangiaceae</taxon>
        <taxon>Chondromyces</taxon>
    </lineage>
</organism>
<protein>
    <submittedName>
        <fullName evidence="15">Transcriptional regulator BkdR of isoleucine and valine catabolism operon</fullName>
    </submittedName>
</protein>
<dbReference type="InterPro" id="IPR009057">
    <property type="entry name" value="Homeodomain-like_sf"/>
</dbReference>
<feature type="domain" description="Response regulatory" evidence="14">
    <location>
        <begin position="7"/>
        <end position="121"/>
    </location>
</feature>
<evidence type="ECO:0000256" key="2">
    <source>
        <dbReference type="ARBA" id="ARBA00022490"/>
    </source>
</evidence>
<keyword evidence="6" id="KW-0902">Two-component regulatory system</keyword>
<keyword evidence="7" id="KW-0805">Transcription regulation</keyword>
<dbReference type="eggNOG" id="COG2204">
    <property type="taxonomic scope" value="Bacteria"/>
</dbReference>
<accession>A0A017T3B6</accession>
<evidence type="ECO:0000259" key="13">
    <source>
        <dbReference type="PROSITE" id="PS50045"/>
    </source>
</evidence>
<dbReference type="SUPFAM" id="SSF46689">
    <property type="entry name" value="Homeodomain-like"/>
    <property type="match status" value="1"/>
</dbReference>
<dbReference type="InterPro" id="IPR025662">
    <property type="entry name" value="Sigma_54_int_dom_ATP-bd_1"/>
</dbReference>
<evidence type="ECO:0000313" key="15">
    <source>
        <dbReference type="EMBL" id="EYF03477.1"/>
    </source>
</evidence>